<feature type="transmembrane region" description="Helical" evidence="9">
    <location>
        <begin position="68"/>
        <end position="89"/>
    </location>
</feature>
<feature type="transmembrane region" description="Helical" evidence="9">
    <location>
        <begin position="101"/>
        <end position="120"/>
    </location>
</feature>
<comment type="subcellular location">
    <subcellularLocation>
        <location evidence="1">Cell membrane</location>
        <topology evidence="1">Multi-pass membrane protein</topology>
    </subcellularLocation>
</comment>
<dbReference type="CDD" id="cd06582">
    <property type="entry name" value="TM_PBP1_LivH_like"/>
    <property type="match status" value="1"/>
</dbReference>
<evidence type="ECO:0000256" key="2">
    <source>
        <dbReference type="ARBA" id="ARBA00022448"/>
    </source>
</evidence>
<comment type="similarity">
    <text evidence="8">Belongs to the binding-protein-dependent transport system permease family. LivHM subfamily.</text>
</comment>
<dbReference type="Pfam" id="PF02653">
    <property type="entry name" value="BPD_transp_2"/>
    <property type="match status" value="1"/>
</dbReference>
<evidence type="ECO:0000256" key="5">
    <source>
        <dbReference type="ARBA" id="ARBA00022970"/>
    </source>
</evidence>
<dbReference type="PANTHER" id="PTHR11795">
    <property type="entry name" value="BRANCHED-CHAIN AMINO ACID TRANSPORT SYSTEM PERMEASE PROTEIN LIVH"/>
    <property type="match status" value="1"/>
</dbReference>
<dbReference type="InterPro" id="IPR001851">
    <property type="entry name" value="ABC_transp_permease"/>
</dbReference>
<evidence type="ECO:0000256" key="6">
    <source>
        <dbReference type="ARBA" id="ARBA00022989"/>
    </source>
</evidence>
<sequence>MKLFSFEVLFGQLLVGAILLGGLYALVTIGLALIFGVMRILNIAHGEFIIFGAYATYWISHLLRFDPFLSIVLAVPVSGLLGFLVNTLVIKGLTKSFDAPIVSSFGLLLVLQASMLIAWSGDPRSIVTPFTAESIRLGLVLVPIVRLIAFVISLSILMLLYLFLTRTFAGRAVRAIAQDSEAAATLGIPVQRLQTFTFVLSTCLAGLSGGLVAMIVSFQPTLGPEFLLKSFVILALAGVGNIQGIMAGGLILSIAESYGSFFLGSGLRNVVAYLLLIVLLLTRPRGLFGEKQVREV</sequence>
<dbReference type="PANTHER" id="PTHR11795:SF445">
    <property type="entry name" value="AMINO ACID ABC TRANSPORTER PERMEASE PROTEIN"/>
    <property type="match status" value="1"/>
</dbReference>
<dbReference type="EMBL" id="DRWN01000022">
    <property type="protein sequence ID" value="HHK68016.1"/>
    <property type="molecule type" value="Genomic_DNA"/>
</dbReference>
<keyword evidence="7 9" id="KW-0472">Membrane</keyword>
<feature type="transmembrane region" description="Helical" evidence="9">
    <location>
        <begin position="43"/>
        <end position="62"/>
    </location>
</feature>
<organism evidence="10">
    <name type="scientific">Caldiarchaeum subterraneum</name>
    <dbReference type="NCBI Taxonomy" id="311458"/>
    <lineage>
        <taxon>Archaea</taxon>
        <taxon>Nitrososphaerota</taxon>
        <taxon>Candidatus Caldarchaeales</taxon>
        <taxon>Candidatus Caldarchaeaceae</taxon>
        <taxon>Candidatus Caldarchaeum</taxon>
    </lineage>
</organism>
<name>A0A7C5LDK6_CALS0</name>
<gene>
    <name evidence="10" type="ORF">ENM11_02525</name>
</gene>
<comment type="caution">
    <text evidence="10">The sequence shown here is derived from an EMBL/GenBank/DDBJ whole genome shotgun (WGS) entry which is preliminary data.</text>
</comment>
<evidence type="ECO:0000256" key="4">
    <source>
        <dbReference type="ARBA" id="ARBA00022692"/>
    </source>
</evidence>
<evidence type="ECO:0000256" key="1">
    <source>
        <dbReference type="ARBA" id="ARBA00004651"/>
    </source>
</evidence>
<keyword evidence="5" id="KW-0029">Amino-acid transport</keyword>
<feature type="transmembrane region" description="Helical" evidence="9">
    <location>
        <begin position="261"/>
        <end position="281"/>
    </location>
</feature>
<keyword evidence="6 9" id="KW-1133">Transmembrane helix</keyword>
<reference evidence="10" key="1">
    <citation type="journal article" date="2020" name="mSystems">
        <title>Genome- and Community-Level Interaction Insights into Carbon Utilization and Element Cycling Functions of Hydrothermarchaeota in Hydrothermal Sediment.</title>
        <authorList>
            <person name="Zhou Z."/>
            <person name="Liu Y."/>
            <person name="Xu W."/>
            <person name="Pan J."/>
            <person name="Luo Z.H."/>
            <person name="Li M."/>
        </authorList>
    </citation>
    <scope>NUCLEOTIDE SEQUENCE [LARGE SCALE GENOMIC DNA]</scope>
    <source>
        <strain evidence="10">SpSt-1056</strain>
    </source>
</reference>
<feature type="transmembrane region" description="Helical" evidence="9">
    <location>
        <begin position="12"/>
        <end position="36"/>
    </location>
</feature>
<accession>A0A7C5LDK6</accession>
<feature type="transmembrane region" description="Helical" evidence="9">
    <location>
        <begin position="196"/>
        <end position="218"/>
    </location>
</feature>
<feature type="transmembrane region" description="Helical" evidence="9">
    <location>
        <begin position="140"/>
        <end position="164"/>
    </location>
</feature>
<proteinExistence type="inferred from homology"/>
<evidence type="ECO:0000256" key="8">
    <source>
        <dbReference type="ARBA" id="ARBA00037998"/>
    </source>
</evidence>
<evidence type="ECO:0000313" key="10">
    <source>
        <dbReference type="EMBL" id="HHK68016.1"/>
    </source>
</evidence>
<dbReference type="GO" id="GO:0022857">
    <property type="term" value="F:transmembrane transporter activity"/>
    <property type="evidence" value="ECO:0007669"/>
    <property type="project" value="InterPro"/>
</dbReference>
<evidence type="ECO:0000256" key="3">
    <source>
        <dbReference type="ARBA" id="ARBA00022475"/>
    </source>
</evidence>
<evidence type="ECO:0000256" key="7">
    <source>
        <dbReference type="ARBA" id="ARBA00023136"/>
    </source>
</evidence>
<dbReference type="GO" id="GO:0005886">
    <property type="term" value="C:plasma membrane"/>
    <property type="evidence" value="ECO:0007669"/>
    <property type="project" value="UniProtKB-SubCell"/>
</dbReference>
<keyword evidence="3" id="KW-1003">Cell membrane</keyword>
<keyword evidence="4 9" id="KW-0812">Transmembrane</keyword>
<dbReference type="InterPro" id="IPR052157">
    <property type="entry name" value="BCAA_transport_permease"/>
</dbReference>
<keyword evidence="2" id="KW-0813">Transport</keyword>
<feature type="transmembrane region" description="Helical" evidence="9">
    <location>
        <begin position="230"/>
        <end position="254"/>
    </location>
</feature>
<dbReference type="GO" id="GO:0006865">
    <property type="term" value="P:amino acid transport"/>
    <property type="evidence" value="ECO:0007669"/>
    <property type="project" value="UniProtKB-KW"/>
</dbReference>
<protein>
    <submittedName>
        <fullName evidence="10">Branched-chain amino acid ABC transporter permease</fullName>
    </submittedName>
</protein>
<dbReference type="AlphaFoldDB" id="A0A7C5LDK6"/>
<evidence type="ECO:0000256" key="9">
    <source>
        <dbReference type="SAM" id="Phobius"/>
    </source>
</evidence>